<sequence length="559" mass="62189">MDTLSQSTTPTAIPVVPAWKPNTSSSSGSGRYSSSPCGRLVNNLECLNPHCDRSHDRWRIKAWKKEHAWALCTHGETCPHYPAGICLYYHPPEHIASAITRDTAIKSGLELLEPLDLNSLSIDQTVKLTDKGDLASFNKLADNEIIVPGCPPRFHPLTRPLTVQLDWHNTSLPVHTEFANYTHIFEPLLRSLEATDPHFDIFSAADVVTNASNLRKLFHVFSSVRKLTERFDLEWKHNTLFMSKWTGDPSLRSSLGRGAGFEKRTCLYADEEGDVETLRRSSSHHRVVWYQFAGMEFVVQSEVDGYYCDCHPPAQQKDGSVEEGQQRRTLSTPTLSSSFGTNYSPSPPSPTGSTPKHGRTTSSSHFSKFSSLLSMDDPGDTASFITSLRPKAPPQSPTLITHIAGRNVPSTCLIEVKTHKANNKPMFSPEAQLYFCRRTKLMVAQHRDGVFYPRKGAGGTAVQDKGEELRKWESEEQNQVFLGKVAALVRLLVGKMRERDRDESDELADGDLEEGGEDKDDVKGEKRGVSLVVESDGNGGVKAELYLRREAVSLLPRGV</sequence>
<evidence type="ECO:0000313" key="2">
    <source>
        <dbReference type="EMBL" id="KAK3313367.1"/>
    </source>
</evidence>
<reference evidence="2" key="1">
    <citation type="journal article" date="2023" name="Mol. Phylogenet. Evol.">
        <title>Genome-scale phylogeny and comparative genomics of the fungal order Sordariales.</title>
        <authorList>
            <person name="Hensen N."/>
            <person name="Bonometti L."/>
            <person name="Westerberg I."/>
            <person name="Brannstrom I.O."/>
            <person name="Guillou S."/>
            <person name="Cros-Aarteil S."/>
            <person name="Calhoun S."/>
            <person name="Haridas S."/>
            <person name="Kuo A."/>
            <person name="Mondo S."/>
            <person name="Pangilinan J."/>
            <person name="Riley R."/>
            <person name="LaButti K."/>
            <person name="Andreopoulos B."/>
            <person name="Lipzen A."/>
            <person name="Chen C."/>
            <person name="Yan M."/>
            <person name="Daum C."/>
            <person name="Ng V."/>
            <person name="Clum A."/>
            <person name="Steindorff A."/>
            <person name="Ohm R.A."/>
            <person name="Martin F."/>
            <person name="Silar P."/>
            <person name="Natvig D.O."/>
            <person name="Lalanne C."/>
            <person name="Gautier V."/>
            <person name="Ament-Velasquez S.L."/>
            <person name="Kruys A."/>
            <person name="Hutchinson M.I."/>
            <person name="Powell A.J."/>
            <person name="Barry K."/>
            <person name="Miller A.N."/>
            <person name="Grigoriev I.V."/>
            <person name="Debuchy R."/>
            <person name="Gladieux P."/>
            <person name="Hiltunen Thoren M."/>
            <person name="Johannesson H."/>
        </authorList>
    </citation>
    <scope>NUCLEOTIDE SEQUENCE</scope>
    <source>
        <strain evidence="2">CBS 118394</strain>
    </source>
</reference>
<dbReference type="AlphaFoldDB" id="A0AAE0LZE1"/>
<dbReference type="PANTHER" id="PTHR35179:SF2">
    <property type="entry name" value="START DOMAIN-CONTAINING PROTEIN"/>
    <property type="match status" value="1"/>
</dbReference>
<accession>A0AAE0LZE1</accession>
<feature type="compositionally biased region" description="Acidic residues" evidence="1">
    <location>
        <begin position="503"/>
        <end position="519"/>
    </location>
</feature>
<evidence type="ECO:0000313" key="3">
    <source>
        <dbReference type="Proteomes" id="UP001283341"/>
    </source>
</evidence>
<protein>
    <submittedName>
        <fullName evidence="2">Uncharacterized protein</fullName>
    </submittedName>
</protein>
<comment type="caution">
    <text evidence="2">The sequence shown here is derived from an EMBL/GenBank/DDBJ whole genome shotgun (WGS) entry which is preliminary data.</text>
</comment>
<feature type="region of interest" description="Disordered" evidence="1">
    <location>
        <begin position="1"/>
        <end position="35"/>
    </location>
</feature>
<evidence type="ECO:0000256" key="1">
    <source>
        <dbReference type="SAM" id="MobiDB-lite"/>
    </source>
</evidence>
<feature type="compositionally biased region" description="Polar residues" evidence="1">
    <location>
        <begin position="1"/>
        <end position="11"/>
    </location>
</feature>
<name>A0AAE0LZE1_9PEZI</name>
<dbReference type="Proteomes" id="UP001283341">
    <property type="component" value="Unassembled WGS sequence"/>
</dbReference>
<gene>
    <name evidence="2" type="ORF">B0H66DRAFT_483009</name>
</gene>
<feature type="compositionally biased region" description="Low complexity" evidence="1">
    <location>
        <begin position="24"/>
        <end position="35"/>
    </location>
</feature>
<reference evidence="2" key="2">
    <citation type="submission" date="2023-06" db="EMBL/GenBank/DDBJ databases">
        <authorList>
            <consortium name="Lawrence Berkeley National Laboratory"/>
            <person name="Haridas S."/>
            <person name="Hensen N."/>
            <person name="Bonometti L."/>
            <person name="Westerberg I."/>
            <person name="Brannstrom I.O."/>
            <person name="Guillou S."/>
            <person name="Cros-Aarteil S."/>
            <person name="Calhoun S."/>
            <person name="Kuo A."/>
            <person name="Mondo S."/>
            <person name="Pangilinan J."/>
            <person name="Riley R."/>
            <person name="Labutti K."/>
            <person name="Andreopoulos B."/>
            <person name="Lipzen A."/>
            <person name="Chen C."/>
            <person name="Yanf M."/>
            <person name="Daum C."/>
            <person name="Ng V."/>
            <person name="Clum A."/>
            <person name="Steindorff A."/>
            <person name="Ohm R."/>
            <person name="Martin F."/>
            <person name="Silar P."/>
            <person name="Natvig D."/>
            <person name="Lalanne C."/>
            <person name="Gautier V."/>
            <person name="Ament-Velasquez S.L."/>
            <person name="Kruys A."/>
            <person name="Hutchinson M.I."/>
            <person name="Powell A.J."/>
            <person name="Barry K."/>
            <person name="Miller A.N."/>
            <person name="Grigoriev I.V."/>
            <person name="Debuchy R."/>
            <person name="Gladieux P."/>
            <person name="Thoren M.H."/>
            <person name="Johannesson H."/>
        </authorList>
    </citation>
    <scope>NUCLEOTIDE SEQUENCE</scope>
    <source>
        <strain evidence="2">CBS 118394</strain>
    </source>
</reference>
<dbReference type="PANTHER" id="PTHR35179">
    <property type="entry name" value="PROTEIN CBG02620"/>
    <property type="match status" value="1"/>
</dbReference>
<keyword evidence="3" id="KW-1185">Reference proteome</keyword>
<proteinExistence type="predicted"/>
<feature type="compositionally biased region" description="Low complexity" evidence="1">
    <location>
        <begin position="329"/>
        <end position="338"/>
    </location>
</feature>
<dbReference type="EMBL" id="JAUEDM010000007">
    <property type="protein sequence ID" value="KAK3313367.1"/>
    <property type="molecule type" value="Genomic_DNA"/>
</dbReference>
<feature type="region of interest" description="Disordered" evidence="1">
    <location>
        <begin position="500"/>
        <end position="528"/>
    </location>
</feature>
<organism evidence="2 3">
    <name type="scientific">Apodospora peruviana</name>
    <dbReference type="NCBI Taxonomy" id="516989"/>
    <lineage>
        <taxon>Eukaryota</taxon>
        <taxon>Fungi</taxon>
        <taxon>Dikarya</taxon>
        <taxon>Ascomycota</taxon>
        <taxon>Pezizomycotina</taxon>
        <taxon>Sordariomycetes</taxon>
        <taxon>Sordariomycetidae</taxon>
        <taxon>Sordariales</taxon>
        <taxon>Lasiosphaeriaceae</taxon>
        <taxon>Apodospora</taxon>
    </lineage>
</organism>
<feature type="compositionally biased region" description="Low complexity" evidence="1">
    <location>
        <begin position="362"/>
        <end position="372"/>
    </location>
</feature>
<feature type="region of interest" description="Disordered" evidence="1">
    <location>
        <begin position="315"/>
        <end position="372"/>
    </location>
</feature>